<dbReference type="OrthoDB" id="2838323at2759"/>
<dbReference type="PROSITE" id="PS50181">
    <property type="entry name" value="FBOX"/>
    <property type="match status" value="1"/>
</dbReference>
<evidence type="ECO:0000313" key="5">
    <source>
        <dbReference type="Proteomes" id="UP001049176"/>
    </source>
</evidence>
<dbReference type="GeneID" id="66075723"/>
<keyword evidence="5" id="KW-1185">Reference proteome</keyword>
<dbReference type="Proteomes" id="UP001049176">
    <property type="component" value="Chromosome 3"/>
</dbReference>
<evidence type="ECO:0000259" key="3">
    <source>
        <dbReference type="PROSITE" id="PS50181"/>
    </source>
</evidence>
<sequence length="548" mass="62454">MSNATHHSHDAPPASFAPPEPLPNRFSATQHLFRQTISHSQRRTLCQTLVEAETDLRAYRASINQLKTTIIVLETRRDALEATVAKYRTLLSPIHRMPPEILTHIFSFCCEENLLSKTNPPAVITLSAVCGRWREITLAVPRLWWTISICIGDWYPRSEGSSFGHDLSHLLEIFMERSKEGPLHLEFSEFYHESHIRALEAELNCLLHESNRWRSLTFPGGGCSHLSELPSPFRRLRGRLSTLQHLHLDFGSWNSEESSLIASDFALFSECTSLSSLNIYRGFRLNPEFTYNFPWSQIRSLELLDCQSSHAVQIMALCTNIQEVELSRVNDLLETDPFQAVTLPELRSMSVEGWKDHASSLFQSFTLPSLSFLKIGVCSHSTHWVPDVMATFLLRSSCFITSFSLASATLSDSEIVNLLILMPTLTELSVEECETLYSEDFTLQPRKNKIVTKRFLENLVIDTGYKPRTLLPQLADLSFTAFPLEPDTRRILERALASRLPTIRAFTLIVVVSGVIEQEPDLSDYDSLWCFRDAGVRIHRSFTTSIYW</sequence>
<feature type="coiled-coil region" evidence="1">
    <location>
        <begin position="49"/>
        <end position="83"/>
    </location>
</feature>
<name>A0A9P7UWK9_9AGAR</name>
<feature type="domain" description="F-box" evidence="3">
    <location>
        <begin position="91"/>
        <end position="147"/>
    </location>
</feature>
<dbReference type="Gene3D" id="1.20.1280.50">
    <property type="match status" value="1"/>
</dbReference>
<dbReference type="InterPro" id="IPR036047">
    <property type="entry name" value="F-box-like_dom_sf"/>
</dbReference>
<dbReference type="Pfam" id="PF12937">
    <property type="entry name" value="F-box-like"/>
    <property type="match status" value="1"/>
</dbReference>
<evidence type="ECO:0000256" key="2">
    <source>
        <dbReference type="SAM" id="MobiDB-lite"/>
    </source>
</evidence>
<reference evidence="4" key="1">
    <citation type="journal article" date="2021" name="Genome Biol. Evol.">
        <title>The assembled and annotated genome of the fairy-ring fungus Marasmius oreades.</title>
        <authorList>
            <person name="Hiltunen M."/>
            <person name="Ament-Velasquez S.L."/>
            <person name="Johannesson H."/>
        </authorList>
    </citation>
    <scope>NUCLEOTIDE SEQUENCE</scope>
    <source>
        <strain evidence="4">03SP1</strain>
    </source>
</reference>
<organism evidence="4 5">
    <name type="scientific">Marasmius oreades</name>
    <name type="common">fairy-ring Marasmius</name>
    <dbReference type="NCBI Taxonomy" id="181124"/>
    <lineage>
        <taxon>Eukaryota</taxon>
        <taxon>Fungi</taxon>
        <taxon>Dikarya</taxon>
        <taxon>Basidiomycota</taxon>
        <taxon>Agaricomycotina</taxon>
        <taxon>Agaricomycetes</taxon>
        <taxon>Agaricomycetidae</taxon>
        <taxon>Agaricales</taxon>
        <taxon>Marasmiineae</taxon>
        <taxon>Marasmiaceae</taxon>
        <taxon>Marasmius</taxon>
    </lineage>
</organism>
<dbReference type="SUPFAM" id="SSF81383">
    <property type="entry name" value="F-box domain"/>
    <property type="match status" value="1"/>
</dbReference>
<protein>
    <recommendedName>
        <fullName evidence="3">F-box domain-containing protein</fullName>
    </recommendedName>
</protein>
<evidence type="ECO:0000313" key="4">
    <source>
        <dbReference type="EMBL" id="KAG7095962.1"/>
    </source>
</evidence>
<dbReference type="EMBL" id="CM032183">
    <property type="protein sequence ID" value="KAG7095962.1"/>
    <property type="molecule type" value="Genomic_DNA"/>
</dbReference>
<proteinExistence type="predicted"/>
<comment type="caution">
    <text evidence="4">The sequence shown here is derived from an EMBL/GenBank/DDBJ whole genome shotgun (WGS) entry which is preliminary data.</text>
</comment>
<gene>
    <name evidence="4" type="ORF">E1B28_006647</name>
</gene>
<accession>A0A9P7UWK9</accession>
<dbReference type="InterPro" id="IPR032675">
    <property type="entry name" value="LRR_dom_sf"/>
</dbReference>
<dbReference type="Gene3D" id="3.80.10.10">
    <property type="entry name" value="Ribonuclease Inhibitor"/>
    <property type="match status" value="1"/>
</dbReference>
<dbReference type="AlphaFoldDB" id="A0A9P7UWK9"/>
<keyword evidence="1" id="KW-0175">Coiled coil</keyword>
<dbReference type="KEGG" id="more:E1B28_006647"/>
<dbReference type="InterPro" id="IPR001810">
    <property type="entry name" value="F-box_dom"/>
</dbReference>
<evidence type="ECO:0000256" key="1">
    <source>
        <dbReference type="SAM" id="Coils"/>
    </source>
</evidence>
<dbReference type="RefSeq" id="XP_043012432.1">
    <property type="nucleotide sequence ID" value="XM_043151337.1"/>
</dbReference>
<dbReference type="SUPFAM" id="SSF52047">
    <property type="entry name" value="RNI-like"/>
    <property type="match status" value="1"/>
</dbReference>
<feature type="region of interest" description="Disordered" evidence="2">
    <location>
        <begin position="1"/>
        <end position="21"/>
    </location>
</feature>